<name>A0A251N6C4_PRUPE</name>
<proteinExistence type="predicted"/>
<feature type="region of interest" description="Disordered" evidence="1">
    <location>
        <begin position="1"/>
        <end position="42"/>
    </location>
</feature>
<dbReference type="EMBL" id="CM007657">
    <property type="protein sequence ID" value="ONH94876.1"/>
    <property type="molecule type" value="Genomic_DNA"/>
</dbReference>
<keyword evidence="3" id="KW-1185">Reference proteome</keyword>
<feature type="compositionally biased region" description="Polar residues" evidence="1">
    <location>
        <begin position="9"/>
        <end position="19"/>
    </location>
</feature>
<reference evidence="2 3" key="1">
    <citation type="journal article" date="2013" name="Nat. Genet.">
        <title>The high-quality draft genome of peach (Prunus persica) identifies unique patterns of genetic diversity, domestication and genome evolution.</title>
        <authorList>
            <consortium name="International Peach Genome Initiative"/>
            <person name="Verde I."/>
            <person name="Abbott A.G."/>
            <person name="Scalabrin S."/>
            <person name="Jung S."/>
            <person name="Shu S."/>
            <person name="Marroni F."/>
            <person name="Zhebentyayeva T."/>
            <person name="Dettori M.T."/>
            <person name="Grimwood J."/>
            <person name="Cattonaro F."/>
            <person name="Zuccolo A."/>
            <person name="Rossini L."/>
            <person name="Jenkins J."/>
            <person name="Vendramin E."/>
            <person name="Meisel L.A."/>
            <person name="Decroocq V."/>
            <person name="Sosinski B."/>
            <person name="Prochnik S."/>
            <person name="Mitros T."/>
            <person name="Policriti A."/>
            <person name="Cipriani G."/>
            <person name="Dondini L."/>
            <person name="Ficklin S."/>
            <person name="Goodstein D.M."/>
            <person name="Xuan P."/>
            <person name="Del Fabbro C."/>
            <person name="Aramini V."/>
            <person name="Copetti D."/>
            <person name="Gonzalez S."/>
            <person name="Horner D.S."/>
            <person name="Falchi R."/>
            <person name="Lucas S."/>
            <person name="Mica E."/>
            <person name="Maldonado J."/>
            <person name="Lazzari B."/>
            <person name="Bielenberg D."/>
            <person name="Pirona R."/>
            <person name="Miculan M."/>
            <person name="Barakat A."/>
            <person name="Testolin R."/>
            <person name="Stella A."/>
            <person name="Tartarini S."/>
            <person name="Tonutti P."/>
            <person name="Arus P."/>
            <person name="Orellana A."/>
            <person name="Wells C."/>
            <person name="Main D."/>
            <person name="Vizzotto G."/>
            <person name="Silva H."/>
            <person name="Salamini F."/>
            <person name="Schmutz J."/>
            <person name="Morgante M."/>
            <person name="Rokhsar D.S."/>
        </authorList>
    </citation>
    <scope>NUCLEOTIDE SEQUENCE [LARGE SCALE GENOMIC DNA]</scope>
    <source>
        <strain evidence="3">cv. Nemared</strain>
    </source>
</reference>
<sequence>MKPLPSPLKPTQTNSTHPTPASHRLHITQPPPQLPKPAASPTDQIALNNQTFWAQSYFSNQKHRLLELEEPKVLGSMTSLSSKS</sequence>
<dbReference type="Gramene" id="ONH94876">
    <property type="protein sequence ID" value="ONH94876"/>
    <property type="gene ID" value="PRUPE_7G036800"/>
</dbReference>
<accession>A0A251N6C4</accession>
<dbReference type="AlphaFoldDB" id="A0A251N6C4"/>
<evidence type="ECO:0000256" key="1">
    <source>
        <dbReference type="SAM" id="MobiDB-lite"/>
    </source>
</evidence>
<dbReference type="Proteomes" id="UP000006882">
    <property type="component" value="Chromosome G7"/>
</dbReference>
<gene>
    <name evidence="2" type="ORF">PRUPE_7G036800</name>
</gene>
<organism evidence="2 3">
    <name type="scientific">Prunus persica</name>
    <name type="common">Peach</name>
    <name type="synonym">Amygdalus persica</name>
    <dbReference type="NCBI Taxonomy" id="3760"/>
    <lineage>
        <taxon>Eukaryota</taxon>
        <taxon>Viridiplantae</taxon>
        <taxon>Streptophyta</taxon>
        <taxon>Embryophyta</taxon>
        <taxon>Tracheophyta</taxon>
        <taxon>Spermatophyta</taxon>
        <taxon>Magnoliopsida</taxon>
        <taxon>eudicotyledons</taxon>
        <taxon>Gunneridae</taxon>
        <taxon>Pentapetalae</taxon>
        <taxon>rosids</taxon>
        <taxon>fabids</taxon>
        <taxon>Rosales</taxon>
        <taxon>Rosaceae</taxon>
        <taxon>Amygdaloideae</taxon>
        <taxon>Amygdaleae</taxon>
        <taxon>Prunus</taxon>
    </lineage>
</organism>
<evidence type="ECO:0000313" key="3">
    <source>
        <dbReference type="Proteomes" id="UP000006882"/>
    </source>
</evidence>
<protein>
    <submittedName>
        <fullName evidence="2">Uncharacterized protein</fullName>
    </submittedName>
</protein>
<evidence type="ECO:0000313" key="2">
    <source>
        <dbReference type="EMBL" id="ONH94876.1"/>
    </source>
</evidence>